<evidence type="ECO:0000256" key="2">
    <source>
        <dbReference type="ARBA" id="ARBA00022741"/>
    </source>
</evidence>
<evidence type="ECO:0000313" key="7">
    <source>
        <dbReference type="EMBL" id="ERF74603.1"/>
    </source>
</evidence>
<dbReference type="Proteomes" id="UP000019373">
    <property type="component" value="Unassembled WGS sequence"/>
</dbReference>
<dbReference type="SUPFAM" id="SSF52540">
    <property type="entry name" value="P-loop containing nucleoside triphosphate hydrolases"/>
    <property type="match status" value="1"/>
</dbReference>
<dbReference type="EMBL" id="KE720872">
    <property type="protein sequence ID" value="ERF74603.1"/>
    <property type="molecule type" value="Genomic_DNA"/>
</dbReference>
<feature type="compositionally biased region" description="Basic and acidic residues" evidence="5">
    <location>
        <begin position="677"/>
        <end position="687"/>
    </location>
</feature>
<dbReference type="HOGENOM" id="CLU_002472_8_0_1"/>
<dbReference type="AlphaFoldDB" id="U1GQJ0"/>
<feature type="region of interest" description="Disordered" evidence="5">
    <location>
        <begin position="672"/>
        <end position="706"/>
    </location>
</feature>
<dbReference type="InterPro" id="IPR007696">
    <property type="entry name" value="DNA_mismatch_repair_MutS_core"/>
</dbReference>
<reference evidence="8" key="1">
    <citation type="journal article" date="2014" name="BMC Genomics">
        <title>Genome characteristics reveal the impact of lichenization on lichen-forming fungus Endocarpon pusillum Hedwig (Verrucariales, Ascomycota).</title>
        <authorList>
            <person name="Wang Y.-Y."/>
            <person name="Liu B."/>
            <person name="Zhang X.-Y."/>
            <person name="Zhou Q.-M."/>
            <person name="Zhang T."/>
            <person name="Li H."/>
            <person name="Yu Y.-F."/>
            <person name="Zhang X.-L."/>
            <person name="Hao X.-Y."/>
            <person name="Wang M."/>
            <person name="Wang L."/>
            <person name="Wei J.-C."/>
        </authorList>
    </citation>
    <scope>NUCLEOTIDE SEQUENCE [LARGE SCALE GENOMIC DNA]</scope>
    <source>
        <strain evidence="8">Z07020 / HMAS-L-300199</strain>
    </source>
</reference>
<dbReference type="SMART" id="SM00533">
    <property type="entry name" value="MUTSd"/>
    <property type="match status" value="1"/>
</dbReference>
<feature type="region of interest" description="Disordered" evidence="5">
    <location>
        <begin position="1"/>
        <end position="70"/>
    </location>
</feature>
<dbReference type="GO" id="GO:0005524">
    <property type="term" value="F:ATP binding"/>
    <property type="evidence" value="ECO:0007669"/>
    <property type="project" value="UniProtKB-KW"/>
</dbReference>
<evidence type="ECO:0000256" key="3">
    <source>
        <dbReference type="ARBA" id="ARBA00022840"/>
    </source>
</evidence>
<dbReference type="Pfam" id="PF05192">
    <property type="entry name" value="MutS_III"/>
    <property type="match status" value="1"/>
</dbReference>
<keyword evidence="3" id="KW-0067">ATP-binding</keyword>
<dbReference type="Gene3D" id="1.10.1420.10">
    <property type="match status" value="1"/>
</dbReference>
<sequence>MAPRFKRKRRASLTSSSARTSQSWSSQSSRFKRPSLPSQSSSRRRSIDPPYNQASSHHHIPHDRDASQPQTYHAADNEEVDEDLEQVVMAIDRQQKGTIGCAYYVARNETLYCLQDVIDGMKIDIRPTIVLLSPRVGPEDNDSEATRRLGRGSLVGDVGSEPPLPYQVDIRPSQEFAYEGTKTKLINLESAIARNDGTIFLVPGDASTYDDEQDHENFGSTNRQGKLLRLSSWIDFESRVSAGCVGAILTHLQRRRAADYLPDDPDAQWAFRVRSLEMFTLQNTMFISPDTLLSLQIIQPESHPNAFNQGPGSTGSKESLSIYGLFHHYARTPQGKGRLRQTFLRPSLDLEETNHRLDFIGVFVRPENQIPLQKLSRSMSMIKNIRTVMIHLHKGVNGGNQKSGGFKSGVWATLLEFAHHTIDIRDTLREVLGGESLPLLAKSMQVLDTRLLQSVGRNINDIFDRESSIEQNRTVVKRGVNDQLDDLKNIYDGMDDLLSRTALEIARELPDHIAMKLNVIYFPQLGYHITIPLDPHTRQPLYEGDPDDPASGSRWERMFTTENQVYLKDDRMRAMDERLGDLWNMICDLEIEISYDLAQRVLQHEEILISVSDICGELDCMLAFAQAARQYNLVRPRMTEKNIIDIKNCRHLLQEMTVPSYVTNDAFLIGGTDPDDQSYRHTSERPTRQPSSHPHEDEDEDPPPPRILLLTGPNYSGKSIYLKSIALTIYLAHLGSFVPCTSALVGLTDSILTRIRTCETVSRPHSAFMIDLQQIAGILKMATNRSLVVMDEFGKGTDSCDGAGLVAGVLQHLLGEIGEEGESVRPKVLAATHFHDIFEMGFLPPQNGLQFAHMEVRVDRKHHHDDDQHAEAGQSATQVTYLYNLRPGRSTESFGTQCAAMNGVPAPIVQRASQLSKLAAKGEDLVSVCAVGGKEEEEDLERAEVVARAFLHWDLDDDGGNHCGVVGNGDPRRVLEELVGEVAGEIDIGVRTGSGSAAANGMEMETGSGVEIGRENASEV</sequence>
<keyword evidence="8" id="KW-1185">Reference proteome</keyword>
<evidence type="ECO:0000256" key="5">
    <source>
        <dbReference type="SAM" id="MobiDB-lite"/>
    </source>
</evidence>
<feature type="compositionally biased region" description="Low complexity" evidence="5">
    <location>
        <begin position="12"/>
        <end position="41"/>
    </location>
</feature>
<gene>
    <name evidence="7" type="ORF">EPUS_00733</name>
</gene>
<proteinExistence type="inferred from homology"/>
<dbReference type="GO" id="GO:0140664">
    <property type="term" value="F:ATP-dependent DNA damage sensor activity"/>
    <property type="evidence" value="ECO:0007669"/>
    <property type="project" value="InterPro"/>
</dbReference>
<dbReference type="GO" id="GO:0051026">
    <property type="term" value="P:chiasma assembly"/>
    <property type="evidence" value="ECO:0007669"/>
    <property type="project" value="TreeGrafter"/>
</dbReference>
<evidence type="ECO:0000259" key="6">
    <source>
        <dbReference type="PROSITE" id="PS00486"/>
    </source>
</evidence>
<evidence type="ECO:0000256" key="1">
    <source>
        <dbReference type="ARBA" id="ARBA00006271"/>
    </source>
</evidence>
<organism evidence="7 8">
    <name type="scientific">Endocarpon pusillum (strain Z07020 / HMAS-L-300199)</name>
    <name type="common">Lichen-forming fungus</name>
    <dbReference type="NCBI Taxonomy" id="1263415"/>
    <lineage>
        <taxon>Eukaryota</taxon>
        <taxon>Fungi</taxon>
        <taxon>Dikarya</taxon>
        <taxon>Ascomycota</taxon>
        <taxon>Pezizomycotina</taxon>
        <taxon>Eurotiomycetes</taxon>
        <taxon>Chaetothyriomycetidae</taxon>
        <taxon>Verrucariales</taxon>
        <taxon>Verrucariaceae</taxon>
        <taxon>Endocarpon</taxon>
    </lineage>
</organism>
<dbReference type="InterPro" id="IPR000432">
    <property type="entry name" value="DNA_mismatch_repair_MutS_C"/>
</dbReference>
<dbReference type="GO" id="GO:0006298">
    <property type="term" value="P:mismatch repair"/>
    <property type="evidence" value="ECO:0007669"/>
    <property type="project" value="InterPro"/>
</dbReference>
<protein>
    <recommendedName>
        <fullName evidence="6">DNA mismatch repair proteins mutS family domain-containing protein</fullName>
    </recommendedName>
</protein>
<feature type="region of interest" description="Disordered" evidence="5">
    <location>
        <begin position="136"/>
        <end position="163"/>
    </location>
</feature>
<dbReference type="SMART" id="SM00534">
    <property type="entry name" value="MUTSac"/>
    <property type="match status" value="1"/>
</dbReference>
<keyword evidence="4" id="KW-0238">DNA-binding</keyword>
<dbReference type="GeneID" id="19235794"/>
<dbReference type="PANTHER" id="PTHR11361:SF20">
    <property type="entry name" value="MUTS PROTEIN HOMOLOG 5"/>
    <property type="match status" value="1"/>
</dbReference>
<dbReference type="Pfam" id="PF00488">
    <property type="entry name" value="MutS_V"/>
    <property type="match status" value="1"/>
</dbReference>
<dbReference type="InterPro" id="IPR027417">
    <property type="entry name" value="P-loop_NTPase"/>
</dbReference>
<dbReference type="PROSITE" id="PS00486">
    <property type="entry name" value="DNA_MISMATCH_REPAIR_2"/>
    <property type="match status" value="1"/>
</dbReference>
<dbReference type="RefSeq" id="XP_007799704.1">
    <property type="nucleotide sequence ID" value="XM_007801513.1"/>
</dbReference>
<evidence type="ECO:0000313" key="8">
    <source>
        <dbReference type="Proteomes" id="UP000019373"/>
    </source>
</evidence>
<dbReference type="InterPro" id="IPR045076">
    <property type="entry name" value="MutS"/>
</dbReference>
<feature type="compositionally biased region" description="Basic residues" evidence="5">
    <location>
        <begin position="1"/>
        <end position="11"/>
    </location>
</feature>
<feature type="domain" description="DNA mismatch repair proteins mutS family" evidence="6">
    <location>
        <begin position="786"/>
        <end position="802"/>
    </location>
</feature>
<evidence type="ECO:0000256" key="4">
    <source>
        <dbReference type="ARBA" id="ARBA00023125"/>
    </source>
</evidence>
<name>U1GQJ0_ENDPU</name>
<accession>U1GQJ0</accession>
<dbReference type="eggNOG" id="KOG0221">
    <property type="taxonomic scope" value="Eukaryota"/>
</dbReference>
<dbReference type="GO" id="GO:0005634">
    <property type="term" value="C:nucleus"/>
    <property type="evidence" value="ECO:0007669"/>
    <property type="project" value="TreeGrafter"/>
</dbReference>
<dbReference type="OMA" id="CSVYFMP"/>
<dbReference type="GO" id="GO:0030983">
    <property type="term" value="F:mismatched DNA binding"/>
    <property type="evidence" value="ECO:0007669"/>
    <property type="project" value="InterPro"/>
</dbReference>
<keyword evidence="2" id="KW-0547">Nucleotide-binding</keyword>
<dbReference type="InterPro" id="IPR036187">
    <property type="entry name" value="DNA_mismatch_repair_MutS_sf"/>
</dbReference>
<dbReference type="OrthoDB" id="29596at2759"/>
<dbReference type="Gene3D" id="3.40.50.300">
    <property type="entry name" value="P-loop containing nucleotide triphosphate hydrolases"/>
    <property type="match status" value="1"/>
</dbReference>
<dbReference type="SUPFAM" id="SSF48334">
    <property type="entry name" value="DNA repair protein MutS, domain III"/>
    <property type="match status" value="1"/>
</dbReference>
<dbReference type="PANTHER" id="PTHR11361">
    <property type="entry name" value="DNA MISMATCH REPAIR PROTEIN MUTS FAMILY MEMBER"/>
    <property type="match status" value="1"/>
</dbReference>
<comment type="similarity">
    <text evidence="1">Belongs to the DNA mismatch repair MutS family.</text>
</comment>